<reference evidence="1" key="1">
    <citation type="submission" date="2019-12" db="EMBL/GenBank/DDBJ databases">
        <title>Genome sequencing and annotation of Brassica cretica.</title>
        <authorList>
            <person name="Studholme D.J."/>
            <person name="Sarris P."/>
        </authorList>
    </citation>
    <scope>NUCLEOTIDE SEQUENCE</scope>
    <source>
        <strain evidence="1">PFS-109/04</strain>
        <tissue evidence="1">Leaf</tissue>
    </source>
</reference>
<name>A0A8S9N6W3_BRACR</name>
<dbReference type="EMBL" id="QGKX02002183">
    <property type="protein sequence ID" value="KAF3489167.1"/>
    <property type="molecule type" value="Genomic_DNA"/>
</dbReference>
<evidence type="ECO:0000313" key="2">
    <source>
        <dbReference type="Proteomes" id="UP000712600"/>
    </source>
</evidence>
<sequence length="84" mass="9574">MVDIVQKIEDIYDCEDEDSPGLESDLAINEGTDFKGPEPVARIRDREGVAEDAEIVQQEAEIAELPQKSRSQLTIKEEEWKQKE</sequence>
<protein>
    <submittedName>
        <fullName evidence="1">Uncharacterized protein</fullName>
    </submittedName>
</protein>
<accession>A0A8S9N6W3</accession>
<dbReference type="Proteomes" id="UP000712600">
    <property type="component" value="Unassembled WGS sequence"/>
</dbReference>
<comment type="caution">
    <text evidence="1">The sequence shown here is derived from an EMBL/GenBank/DDBJ whole genome shotgun (WGS) entry which is preliminary data.</text>
</comment>
<gene>
    <name evidence="1" type="ORF">F2Q69_00054469</name>
</gene>
<proteinExistence type="predicted"/>
<evidence type="ECO:0000313" key="1">
    <source>
        <dbReference type="EMBL" id="KAF3489167.1"/>
    </source>
</evidence>
<organism evidence="1 2">
    <name type="scientific">Brassica cretica</name>
    <name type="common">Mustard</name>
    <dbReference type="NCBI Taxonomy" id="69181"/>
    <lineage>
        <taxon>Eukaryota</taxon>
        <taxon>Viridiplantae</taxon>
        <taxon>Streptophyta</taxon>
        <taxon>Embryophyta</taxon>
        <taxon>Tracheophyta</taxon>
        <taxon>Spermatophyta</taxon>
        <taxon>Magnoliopsida</taxon>
        <taxon>eudicotyledons</taxon>
        <taxon>Gunneridae</taxon>
        <taxon>Pentapetalae</taxon>
        <taxon>rosids</taxon>
        <taxon>malvids</taxon>
        <taxon>Brassicales</taxon>
        <taxon>Brassicaceae</taxon>
        <taxon>Brassiceae</taxon>
        <taxon>Brassica</taxon>
    </lineage>
</organism>
<dbReference type="AlphaFoldDB" id="A0A8S9N6W3"/>